<dbReference type="EMBL" id="LCWV01000007">
    <property type="protein sequence ID" value="PWI71745.1"/>
    <property type="molecule type" value="Genomic_DNA"/>
</dbReference>
<accession>A0A2U3EB70</accession>
<comment type="caution">
    <text evidence="3">The sequence shown here is derived from an EMBL/GenBank/DDBJ whole genome shotgun (WGS) entry which is preliminary data.</text>
</comment>
<reference evidence="3" key="1">
    <citation type="submission" date="2015-05" db="EMBL/GenBank/DDBJ databases">
        <authorList>
            <person name="Wang D.B."/>
            <person name="Wang M."/>
        </authorList>
    </citation>
    <scope>NUCLEOTIDE SEQUENCE</scope>
    <source>
        <strain evidence="3">36-1</strain>
    </source>
</reference>
<proteinExistence type="predicted"/>
<evidence type="ECO:0000256" key="1">
    <source>
        <dbReference type="SAM" id="MobiDB-lite"/>
    </source>
</evidence>
<organism evidence="3 4">
    <name type="scientific">Purpureocillium lilacinum</name>
    <name type="common">Paecilomyces lilacinus</name>
    <dbReference type="NCBI Taxonomy" id="33203"/>
    <lineage>
        <taxon>Eukaryota</taxon>
        <taxon>Fungi</taxon>
        <taxon>Dikarya</taxon>
        <taxon>Ascomycota</taxon>
        <taxon>Pezizomycotina</taxon>
        <taxon>Sordariomycetes</taxon>
        <taxon>Hypocreomycetidae</taxon>
        <taxon>Hypocreales</taxon>
        <taxon>Ophiocordycipitaceae</taxon>
        <taxon>Purpureocillium</taxon>
    </lineage>
</organism>
<reference evidence="3 4" key="2">
    <citation type="journal article" date="2016" name="Front. Microbiol.">
        <title>Genome and transcriptome sequences reveal the specific parasitism of the nematophagous Purpureocillium lilacinum 36-1.</title>
        <authorList>
            <person name="Xie J."/>
            <person name="Li S."/>
            <person name="Mo C."/>
            <person name="Xiao X."/>
            <person name="Peng D."/>
            <person name="Wang G."/>
            <person name="Xiao Y."/>
        </authorList>
    </citation>
    <scope>NUCLEOTIDE SEQUENCE [LARGE SCALE GENOMIC DNA]</scope>
    <source>
        <strain evidence="3 4">36-1</strain>
    </source>
</reference>
<keyword evidence="5" id="KW-1185">Reference proteome</keyword>
<feature type="compositionally biased region" description="Basic residues" evidence="1">
    <location>
        <begin position="228"/>
        <end position="239"/>
    </location>
</feature>
<feature type="compositionally biased region" description="Basic and acidic residues" evidence="1">
    <location>
        <begin position="162"/>
        <end position="172"/>
    </location>
</feature>
<dbReference type="EMBL" id="JAWRVI010000085">
    <property type="protein sequence ID" value="KAK4078397.1"/>
    <property type="molecule type" value="Genomic_DNA"/>
</dbReference>
<feature type="compositionally biased region" description="Basic and acidic residues" evidence="1">
    <location>
        <begin position="142"/>
        <end position="153"/>
    </location>
</feature>
<evidence type="ECO:0000313" key="5">
    <source>
        <dbReference type="Proteomes" id="UP001287286"/>
    </source>
</evidence>
<reference evidence="2 5" key="4">
    <citation type="journal article" date="2024" name="Microbiol. Resour. Announc.">
        <title>Genome annotations for the ascomycete fungi Trichoderma harzianum, Trichoderma aggressivum, and Purpureocillium lilacinum.</title>
        <authorList>
            <person name="Beijen E.P.W."/>
            <person name="Ohm R.A."/>
        </authorList>
    </citation>
    <scope>NUCLEOTIDE SEQUENCE [LARGE SCALE GENOMIC DNA]</scope>
    <source>
        <strain evidence="2 5">CBS 150709</strain>
    </source>
</reference>
<feature type="compositionally biased region" description="Polar residues" evidence="1">
    <location>
        <begin position="94"/>
        <end position="115"/>
    </location>
</feature>
<evidence type="ECO:0000313" key="3">
    <source>
        <dbReference type="EMBL" id="PWI71745.1"/>
    </source>
</evidence>
<feature type="region of interest" description="Disordered" evidence="1">
    <location>
        <begin position="89"/>
        <end position="239"/>
    </location>
</feature>
<dbReference type="Proteomes" id="UP001287286">
    <property type="component" value="Unassembled WGS sequence"/>
</dbReference>
<dbReference type="AlphaFoldDB" id="A0A2U3EB70"/>
<feature type="compositionally biased region" description="Polar residues" evidence="1">
    <location>
        <begin position="210"/>
        <end position="220"/>
    </location>
</feature>
<evidence type="ECO:0000313" key="4">
    <source>
        <dbReference type="Proteomes" id="UP000245956"/>
    </source>
</evidence>
<dbReference type="Proteomes" id="UP000245956">
    <property type="component" value="Unassembled WGS sequence"/>
</dbReference>
<evidence type="ECO:0000313" key="2">
    <source>
        <dbReference type="EMBL" id="KAK4078397.1"/>
    </source>
</evidence>
<reference evidence="2" key="3">
    <citation type="submission" date="2023-11" db="EMBL/GenBank/DDBJ databases">
        <authorList>
            <person name="Beijen E."/>
            <person name="Ohm R.A."/>
        </authorList>
    </citation>
    <scope>NUCLEOTIDE SEQUENCE</scope>
    <source>
        <strain evidence="2">CBS 150709</strain>
    </source>
</reference>
<name>A0A2U3EB70_PURLI</name>
<gene>
    <name evidence="3" type="ORF">PCL_11839</name>
    <name evidence="2" type="ORF">Purlil1_12023</name>
</gene>
<sequence>MESTSPLTPDEQRFILAEVIKASPVTVEALTVFIRANNIPADLMNMQLPRGKVTSLSFTPMTTSSDAIGRNMKQCLQLLNQLGVPASLRYSPPLASSTSRDMTQSSPRRSLTSKTPSPPKRPALAYIAPRPSNGALEGPGFDQRDTSLGETRKAPKKRGRPSKADMAKRDLKPMLPQLIAPRPPTQLAPSFQPILPATGRAQEAGRSISPAATSYSTHSTPSDDSRNVKRRRRTSRSGA</sequence>
<protein>
    <submittedName>
        <fullName evidence="3">Uncharacterized protein</fullName>
    </submittedName>
</protein>